<evidence type="ECO:0000256" key="5">
    <source>
        <dbReference type="ARBA" id="ARBA00022438"/>
    </source>
</evidence>
<dbReference type="EMBL" id="CP010086">
    <property type="protein sequence ID" value="AJH01081.1"/>
    <property type="molecule type" value="Genomic_DNA"/>
</dbReference>
<evidence type="ECO:0000256" key="2">
    <source>
        <dbReference type="ARBA" id="ARBA00001946"/>
    </source>
</evidence>
<keyword evidence="8" id="KW-0378">Hydrolase</keyword>
<dbReference type="GO" id="GO:0004177">
    <property type="term" value="F:aminopeptidase activity"/>
    <property type="evidence" value="ECO:0007669"/>
    <property type="project" value="UniProtKB-KW"/>
</dbReference>
<evidence type="ECO:0000256" key="7">
    <source>
        <dbReference type="ARBA" id="ARBA00022723"/>
    </source>
</evidence>
<evidence type="ECO:0000256" key="4">
    <source>
        <dbReference type="ARBA" id="ARBA00008236"/>
    </source>
</evidence>
<reference evidence="11" key="1">
    <citation type="submission" date="2014-12" db="EMBL/GenBank/DDBJ databases">
        <title>Genome sequence of Clostridium beijerinckii strain 59B.</title>
        <authorList>
            <person name="Little G.T."/>
            <person name="Minton N.P."/>
        </authorList>
    </citation>
    <scope>NUCLEOTIDE SEQUENCE [LARGE SCALE GENOMIC DNA]</scope>
    <source>
        <strain evidence="11">59B</strain>
    </source>
</reference>
<keyword evidence="5" id="KW-0031">Aminopeptidase</keyword>
<dbReference type="AlphaFoldDB" id="A0A0B5QJF4"/>
<evidence type="ECO:0000313" key="10">
    <source>
        <dbReference type="EMBL" id="AJH01081.1"/>
    </source>
</evidence>
<proteinExistence type="inferred from homology"/>
<dbReference type="RefSeq" id="WP_041899155.1">
    <property type="nucleotide sequence ID" value="NZ_CP010086.2"/>
</dbReference>
<evidence type="ECO:0000256" key="9">
    <source>
        <dbReference type="ARBA" id="ARBA00023049"/>
    </source>
</evidence>
<dbReference type="InterPro" id="IPR000787">
    <property type="entry name" value="Peptidase_M29"/>
</dbReference>
<dbReference type="InterPro" id="IPR035097">
    <property type="entry name" value="M29_N-terminal"/>
</dbReference>
<name>A0A0B5QJF4_CLOBE</name>
<dbReference type="Proteomes" id="UP000031866">
    <property type="component" value="Chromosome"/>
</dbReference>
<dbReference type="MEROPS" id="M29.002"/>
<dbReference type="InterPro" id="IPR052170">
    <property type="entry name" value="M29_Exopeptidase"/>
</dbReference>
<dbReference type="STRING" id="1520.LF65_04547"/>
<keyword evidence="9" id="KW-0482">Metalloprotease</keyword>
<dbReference type="Pfam" id="PF02073">
    <property type="entry name" value="Peptidase_M29"/>
    <property type="match status" value="1"/>
</dbReference>
<comment type="similarity">
    <text evidence="4">Belongs to the peptidase M29 family.</text>
</comment>
<dbReference type="PRINTS" id="PR00919">
    <property type="entry name" value="THERMOPTASE"/>
</dbReference>
<evidence type="ECO:0000256" key="6">
    <source>
        <dbReference type="ARBA" id="ARBA00022670"/>
    </source>
</evidence>
<evidence type="ECO:0000313" key="11">
    <source>
        <dbReference type="Proteomes" id="UP000031866"/>
    </source>
</evidence>
<protein>
    <submittedName>
        <fullName evidence="10">Peptidase M29</fullName>
    </submittedName>
</protein>
<accession>A0A0B5QJF4</accession>
<dbReference type="SUPFAM" id="SSF144052">
    <property type="entry name" value="Thermophilic metalloprotease-like"/>
    <property type="match status" value="1"/>
</dbReference>
<sequence length="408" mass="45819">MNTDTLRKYAELVVKKGINLQDKQQLLINSPIECAEFARLIAEEAYEAGAINVIVDYNDEELALIKYNKAPMESFKREPKHAVLSREQLIKEKTAFISISARDPELLSGVDPNKISTLAKTANRAMKDVSAAMMSNEVQWCVVSIPTKGWARKVFPDLSEADAVENLWDSIFSIVRADKESPIEAWNEHLEKLKNRKDYLNEKNFKYLYYKSEGTDLTVELPEGHLWLSGEENSKDGINFVANIPTEEVFTLPKRDGVNGYVTSKKPLNYGGNLIDNFKLTLKDGKIVDFTAEKGEEILKGLLDTDEGARYLGEVALVGYNSPISNSGLIFFNTLFDENASCHFAFGKAYPTCLKDGDNMSEEELIKNGANDSLTHVDFMVGSEELEIIGETAEREKIQVFKNGDWVI</sequence>
<gene>
    <name evidence="10" type="ORF">LF65_04547</name>
</gene>
<comment type="cofactor">
    <cofactor evidence="2">
        <name>Mg(2+)</name>
        <dbReference type="ChEBI" id="CHEBI:18420"/>
    </cofactor>
</comment>
<dbReference type="GO" id="GO:0006508">
    <property type="term" value="P:proteolysis"/>
    <property type="evidence" value="ECO:0007669"/>
    <property type="project" value="UniProtKB-KW"/>
</dbReference>
<keyword evidence="6" id="KW-0645">Protease</keyword>
<keyword evidence="7" id="KW-0479">Metal-binding</keyword>
<evidence type="ECO:0000256" key="8">
    <source>
        <dbReference type="ARBA" id="ARBA00022801"/>
    </source>
</evidence>
<dbReference type="KEGG" id="cbei:LF65_04547"/>
<dbReference type="OrthoDB" id="9803993at2"/>
<dbReference type="GO" id="GO:0008237">
    <property type="term" value="F:metallopeptidase activity"/>
    <property type="evidence" value="ECO:0007669"/>
    <property type="project" value="UniProtKB-KW"/>
</dbReference>
<organism evidence="10 11">
    <name type="scientific">Clostridium beijerinckii</name>
    <name type="common">Clostridium MP</name>
    <dbReference type="NCBI Taxonomy" id="1520"/>
    <lineage>
        <taxon>Bacteria</taxon>
        <taxon>Bacillati</taxon>
        <taxon>Bacillota</taxon>
        <taxon>Clostridia</taxon>
        <taxon>Eubacteriales</taxon>
        <taxon>Clostridiaceae</taxon>
        <taxon>Clostridium</taxon>
    </lineage>
</organism>
<evidence type="ECO:0000256" key="1">
    <source>
        <dbReference type="ARBA" id="ARBA00001941"/>
    </source>
</evidence>
<dbReference type="PANTHER" id="PTHR34448">
    <property type="entry name" value="AMINOPEPTIDASE"/>
    <property type="match status" value="1"/>
</dbReference>
<evidence type="ECO:0000256" key="3">
    <source>
        <dbReference type="ARBA" id="ARBA00001947"/>
    </source>
</evidence>
<comment type="cofactor">
    <cofactor evidence="3">
        <name>Zn(2+)</name>
        <dbReference type="ChEBI" id="CHEBI:29105"/>
    </cofactor>
</comment>
<dbReference type="PANTHER" id="PTHR34448:SF3">
    <property type="entry name" value="AMINOPEPTIDASE AMPS"/>
    <property type="match status" value="1"/>
</dbReference>
<dbReference type="Gene3D" id="3.40.1830.10">
    <property type="entry name" value="Thermophilic metalloprotease (M29)"/>
    <property type="match status" value="1"/>
</dbReference>
<comment type="cofactor">
    <cofactor evidence="1">
        <name>Co(2+)</name>
        <dbReference type="ChEBI" id="CHEBI:48828"/>
    </cofactor>
</comment>
<dbReference type="GO" id="GO:0046872">
    <property type="term" value="F:metal ion binding"/>
    <property type="evidence" value="ECO:0007669"/>
    <property type="project" value="UniProtKB-KW"/>
</dbReference>